<dbReference type="AlphaFoldDB" id="A0AAD1SKV0"/>
<accession>A0AAD1SKV0</accession>
<evidence type="ECO:0000313" key="3">
    <source>
        <dbReference type="Proteomes" id="UP001295444"/>
    </source>
</evidence>
<evidence type="ECO:0000256" key="1">
    <source>
        <dbReference type="SAM" id="MobiDB-lite"/>
    </source>
</evidence>
<feature type="region of interest" description="Disordered" evidence="1">
    <location>
        <begin position="1"/>
        <end position="58"/>
    </location>
</feature>
<dbReference type="Proteomes" id="UP001295444">
    <property type="component" value="Chromosome 06"/>
</dbReference>
<proteinExistence type="predicted"/>
<reference evidence="2" key="1">
    <citation type="submission" date="2022-03" db="EMBL/GenBank/DDBJ databases">
        <authorList>
            <person name="Alioto T."/>
            <person name="Alioto T."/>
            <person name="Gomez Garrido J."/>
        </authorList>
    </citation>
    <scope>NUCLEOTIDE SEQUENCE</scope>
</reference>
<feature type="compositionally biased region" description="Basic and acidic residues" evidence="1">
    <location>
        <begin position="42"/>
        <end position="58"/>
    </location>
</feature>
<dbReference type="EMBL" id="OW240917">
    <property type="protein sequence ID" value="CAH2302184.1"/>
    <property type="molecule type" value="Genomic_DNA"/>
</dbReference>
<evidence type="ECO:0000313" key="2">
    <source>
        <dbReference type="EMBL" id="CAH2302184.1"/>
    </source>
</evidence>
<gene>
    <name evidence="2" type="ORF">PECUL_23A027178</name>
</gene>
<organism evidence="2 3">
    <name type="scientific">Pelobates cultripes</name>
    <name type="common">Western spadefoot toad</name>
    <dbReference type="NCBI Taxonomy" id="61616"/>
    <lineage>
        <taxon>Eukaryota</taxon>
        <taxon>Metazoa</taxon>
        <taxon>Chordata</taxon>
        <taxon>Craniata</taxon>
        <taxon>Vertebrata</taxon>
        <taxon>Euteleostomi</taxon>
        <taxon>Amphibia</taxon>
        <taxon>Batrachia</taxon>
        <taxon>Anura</taxon>
        <taxon>Pelobatoidea</taxon>
        <taxon>Pelobatidae</taxon>
        <taxon>Pelobates</taxon>
    </lineage>
</organism>
<name>A0AAD1SKV0_PELCU</name>
<feature type="non-terminal residue" evidence="2">
    <location>
        <position position="1"/>
    </location>
</feature>
<keyword evidence="3" id="KW-1185">Reference proteome</keyword>
<protein>
    <submittedName>
        <fullName evidence="2">Uncharacterized protein</fullName>
    </submittedName>
</protein>
<feature type="non-terminal residue" evidence="2">
    <location>
        <position position="58"/>
    </location>
</feature>
<sequence length="58" mass="6404">MRPLVHAQTEFLDADATAHAPQAKSRKNPGKVGETTHFVSEGARHIMKPDADTRHKKS</sequence>